<accession>A0A2P2NFG9</accession>
<proteinExistence type="predicted"/>
<name>A0A2P2NFG9_RHIMU</name>
<organism evidence="1">
    <name type="scientific">Rhizophora mucronata</name>
    <name type="common">Asiatic mangrove</name>
    <dbReference type="NCBI Taxonomy" id="61149"/>
    <lineage>
        <taxon>Eukaryota</taxon>
        <taxon>Viridiplantae</taxon>
        <taxon>Streptophyta</taxon>
        <taxon>Embryophyta</taxon>
        <taxon>Tracheophyta</taxon>
        <taxon>Spermatophyta</taxon>
        <taxon>Magnoliopsida</taxon>
        <taxon>eudicotyledons</taxon>
        <taxon>Gunneridae</taxon>
        <taxon>Pentapetalae</taxon>
        <taxon>rosids</taxon>
        <taxon>fabids</taxon>
        <taxon>Malpighiales</taxon>
        <taxon>Rhizophoraceae</taxon>
        <taxon>Rhizophora</taxon>
    </lineage>
</organism>
<dbReference type="AlphaFoldDB" id="A0A2P2NFG9"/>
<sequence>MMSATQPGQERSQQLCMVILGFRSSNKHSQERLGWRGQQKLCKSHVINSPKSVYLSACV</sequence>
<reference evidence="1" key="1">
    <citation type="submission" date="2018-02" db="EMBL/GenBank/DDBJ databases">
        <title>Rhizophora mucronata_Transcriptome.</title>
        <authorList>
            <person name="Meera S.P."/>
            <person name="Sreeshan A."/>
            <person name="Augustine A."/>
        </authorList>
    </citation>
    <scope>NUCLEOTIDE SEQUENCE</scope>
    <source>
        <tissue evidence="1">Leaf</tissue>
    </source>
</reference>
<dbReference type="EMBL" id="GGEC01060763">
    <property type="protein sequence ID" value="MBX41247.1"/>
    <property type="molecule type" value="Transcribed_RNA"/>
</dbReference>
<protein>
    <submittedName>
        <fullName evidence="1">Uncharacterized protein</fullName>
    </submittedName>
</protein>
<evidence type="ECO:0000313" key="1">
    <source>
        <dbReference type="EMBL" id="MBX41247.1"/>
    </source>
</evidence>